<proteinExistence type="predicted"/>
<keyword evidence="3" id="KW-1185">Reference proteome</keyword>
<accession>A0A202E850</accession>
<dbReference type="PANTHER" id="PTHR35902">
    <property type="entry name" value="S-LAYER DOMAIN-LIKE PROTEIN-RELATED"/>
    <property type="match status" value="1"/>
</dbReference>
<dbReference type="Proteomes" id="UP000196084">
    <property type="component" value="Unassembled WGS sequence"/>
</dbReference>
<name>A0A202E850_9EURY</name>
<dbReference type="InterPro" id="IPR013783">
    <property type="entry name" value="Ig-like_fold"/>
</dbReference>
<keyword evidence="1" id="KW-1133">Transmembrane helix</keyword>
<evidence type="ECO:0000313" key="2">
    <source>
        <dbReference type="EMBL" id="OVE84433.1"/>
    </source>
</evidence>
<evidence type="ECO:0000256" key="1">
    <source>
        <dbReference type="SAM" id="Phobius"/>
    </source>
</evidence>
<evidence type="ECO:0008006" key="4">
    <source>
        <dbReference type="Google" id="ProtNLM"/>
    </source>
</evidence>
<gene>
    <name evidence="2" type="ORF">B2G88_08465</name>
</gene>
<evidence type="ECO:0000313" key="3">
    <source>
        <dbReference type="Proteomes" id="UP000196084"/>
    </source>
</evidence>
<keyword evidence="1" id="KW-0472">Membrane</keyword>
<organism evidence="2 3">
    <name type="scientific">Natronolimnobius baerhuensis</name>
    <dbReference type="NCBI Taxonomy" id="253108"/>
    <lineage>
        <taxon>Archaea</taxon>
        <taxon>Methanobacteriati</taxon>
        <taxon>Methanobacteriota</taxon>
        <taxon>Stenosarchaea group</taxon>
        <taxon>Halobacteria</taxon>
        <taxon>Halobacteriales</taxon>
        <taxon>Natrialbaceae</taxon>
        <taxon>Natronolimnobius</taxon>
    </lineage>
</organism>
<feature type="transmembrane region" description="Helical" evidence="1">
    <location>
        <begin position="510"/>
        <end position="532"/>
    </location>
</feature>
<sequence length="535" mass="57429">MQRKQILLGSIIVLILLAAGLAAIPSVLSQEVGEATRGEPDLDIYLPDSEVDTGSEAVLELQVQNDGKLEQGMQGDRVYTARSTTVDITDSGPFEVKSGEQAVGSIQDGMTQSATMEIVVPNDIDPGSYDITVETSYSYDRIVSDHINAIRQESRTETHDVTVVVTDNSPLLIENAKTDVEPGSSGDATLEIRNTGTEPVNETHASISGSGIVVDGETAEEHIGNLEPNESTVVSVDIGVDDAVSEGTKSLQATFTYRDTHGIERETAPTMTSLPLGKSQSFSINNIVDTLSVGYDGHIGGEITNEGPRAIDDAVLVVEPMSETLYIEDTRYALPPLEPGETTTFTYPTDVSGQADAGPRQLRFSIEYTGSSGEATLEDGPFTDRVTVDERTDEFALGDDPITVQQGDRTEFALEITNQREETLSNIDAQLYTDSPLSTVNDEAFVPALEPGESTELTFDVAASESAPTEYHPVELDFQYDTERGDTVVSSVYQHPIEVMPGEDDDSGGITGTVVGIMALLSVAGLGVGMWWRRT</sequence>
<dbReference type="AlphaFoldDB" id="A0A202E850"/>
<dbReference type="Gene3D" id="2.60.40.10">
    <property type="entry name" value="Immunoglobulins"/>
    <property type="match status" value="1"/>
</dbReference>
<comment type="caution">
    <text evidence="2">The sequence shown here is derived from an EMBL/GenBank/DDBJ whole genome shotgun (WGS) entry which is preliminary data.</text>
</comment>
<dbReference type="EMBL" id="MWPH01000002">
    <property type="protein sequence ID" value="OVE84433.1"/>
    <property type="molecule type" value="Genomic_DNA"/>
</dbReference>
<keyword evidence="1" id="KW-0812">Transmembrane</keyword>
<protein>
    <recommendedName>
        <fullName evidence="4">S-layer protein</fullName>
    </recommendedName>
</protein>
<reference evidence="2 3" key="1">
    <citation type="submission" date="2017-02" db="EMBL/GenBank/DDBJ databases">
        <title>Natronthermophilus aegyptiacus gen. nov.,sp. nov., an aerobic, extremely halophilic alkalithermophilic archaeon isolated from the athalassohaline Wadi An Natrun, Egypt.</title>
        <authorList>
            <person name="Zhao B."/>
        </authorList>
    </citation>
    <scope>NUCLEOTIDE SEQUENCE [LARGE SCALE GENOMIC DNA]</scope>
    <source>
        <strain evidence="2 3">CGMCC 1.3597</strain>
    </source>
</reference>
<dbReference type="PANTHER" id="PTHR35902:SF3">
    <property type="entry name" value="NPCBM-ASSOCIATED, NEW3 DOMAIN OF ALPHA-GALACTOSIDASE"/>
    <property type="match status" value="1"/>
</dbReference>